<evidence type="ECO:0000313" key="3">
    <source>
        <dbReference type="EMBL" id="OGM90756.1"/>
    </source>
</evidence>
<dbReference type="Proteomes" id="UP000178946">
    <property type="component" value="Unassembled WGS sequence"/>
</dbReference>
<dbReference type="Pfam" id="PF18895">
    <property type="entry name" value="T4SS_pilin"/>
    <property type="match status" value="1"/>
</dbReference>
<accession>A0A1F8DQR3</accession>
<reference evidence="3 4" key="1">
    <citation type="journal article" date="2016" name="Nat. Commun.">
        <title>Thousands of microbial genomes shed light on interconnected biogeochemical processes in an aquifer system.</title>
        <authorList>
            <person name="Anantharaman K."/>
            <person name="Brown C.T."/>
            <person name="Hug L.A."/>
            <person name="Sharon I."/>
            <person name="Castelle C.J."/>
            <person name="Probst A.J."/>
            <person name="Thomas B.C."/>
            <person name="Singh A."/>
            <person name="Wilkins M.J."/>
            <person name="Karaoz U."/>
            <person name="Brodie E.L."/>
            <person name="Williams K.H."/>
            <person name="Hubbard S.S."/>
            <person name="Banfield J.F."/>
        </authorList>
    </citation>
    <scope>NUCLEOTIDE SEQUENCE [LARGE SCALE GENOMIC DNA]</scope>
</reference>
<dbReference type="InterPro" id="IPR043993">
    <property type="entry name" value="T4SS_pilin"/>
</dbReference>
<organism evidence="3 4">
    <name type="scientific">Candidatus Wolfebacteria bacterium RIFCSPLOWO2_01_FULL_45_19</name>
    <dbReference type="NCBI Taxonomy" id="1802557"/>
    <lineage>
        <taxon>Bacteria</taxon>
        <taxon>Candidatus Wolfeibacteriota</taxon>
    </lineage>
</organism>
<dbReference type="AlphaFoldDB" id="A0A1F8DQR3"/>
<feature type="chain" id="PRO_5009535179" evidence="2">
    <location>
        <begin position="24"/>
        <end position="112"/>
    </location>
</feature>
<gene>
    <name evidence="3" type="ORF">A3A20_02965</name>
</gene>
<keyword evidence="1" id="KW-0472">Membrane</keyword>
<comment type="caution">
    <text evidence="3">The sequence shown here is derived from an EMBL/GenBank/DDBJ whole genome shotgun (WGS) entry which is preliminary data.</text>
</comment>
<keyword evidence="2" id="KW-0732">Signal</keyword>
<evidence type="ECO:0000313" key="4">
    <source>
        <dbReference type="Proteomes" id="UP000178946"/>
    </source>
</evidence>
<protein>
    <submittedName>
        <fullName evidence="3">Uncharacterized protein</fullName>
    </submittedName>
</protein>
<feature type="transmembrane region" description="Helical" evidence="1">
    <location>
        <begin position="86"/>
        <end position="106"/>
    </location>
</feature>
<sequence>MLKKTIVASVALSLLAIPMLSLAQVPPPPASPITGISDVIRVLNTFVAWMFAILMVLAVIFILYAAFLYLTAGGDAEKVSTANKQLIYAAVAIGVALISQGVRILVEQFLRA</sequence>
<keyword evidence="1" id="KW-0812">Transmembrane</keyword>
<name>A0A1F8DQR3_9BACT</name>
<evidence type="ECO:0000256" key="2">
    <source>
        <dbReference type="SAM" id="SignalP"/>
    </source>
</evidence>
<evidence type="ECO:0000256" key="1">
    <source>
        <dbReference type="SAM" id="Phobius"/>
    </source>
</evidence>
<feature type="signal peptide" evidence="2">
    <location>
        <begin position="1"/>
        <end position="23"/>
    </location>
</feature>
<feature type="transmembrane region" description="Helical" evidence="1">
    <location>
        <begin position="47"/>
        <end position="74"/>
    </location>
</feature>
<dbReference type="EMBL" id="MGIR01000008">
    <property type="protein sequence ID" value="OGM90756.1"/>
    <property type="molecule type" value="Genomic_DNA"/>
</dbReference>
<dbReference type="STRING" id="1802557.A3A20_02965"/>
<keyword evidence="1" id="KW-1133">Transmembrane helix</keyword>
<proteinExistence type="predicted"/>